<dbReference type="Proteomes" id="UP000265520">
    <property type="component" value="Unassembled WGS sequence"/>
</dbReference>
<accession>A0A392RZJ0</accession>
<dbReference type="AlphaFoldDB" id="A0A392RZJ0"/>
<dbReference type="EMBL" id="LXQA010287062">
    <property type="protein sequence ID" value="MCI41045.1"/>
    <property type="molecule type" value="Genomic_DNA"/>
</dbReference>
<keyword evidence="2" id="KW-1185">Reference proteome</keyword>
<reference evidence="1 2" key="1">
    <citation type="journal article" date="2018" name="Front. Plant Sci.">
        <title>Red Clover (Trifolium pratense) and Zigzag Clover (T. medium) - A Picture of Genomic Similarities and Differences.</title>
        <authorList>
            <person name="Dluhosova J."/>
            <person name="Istvanek J."/>
            <person name="Nedelnik J."/>
            <person name="Repkova J."/>
        </authorList>
    </citation>
    <scope>NUCLEOTIDE SEQUENCE [LARGE SCALE GENOMIC DNA]</scope>
    <source>
        <strain evidence="2">cv. 10/8</strain>
        <tissue evidence="1">Leaf</tissue>
    </source>
</reference>
<evidence type="ECO:0000313" key="2">
    <source>
        <dbReference type="Proteomes" id="UP000265520"/>
    </source>
</evidence>
<proteinExistence type="predicted"/>
<protein>
    <submittedName>
        <fullName evidence="1">Uncharacterized protein</fullName>
    </submittedName>
</protein>
<evidence type="ECO:0000313" key="1">
    <source>
        <dbReference type="EMBL" id="MCI41045.1"/>
    </source>
</evidence>
<comment type="caution">
    <text evidence="1">The sequence shown here is derived from an EMBL/GenBank/DDBJ whole genome shotgun (WGS) entry which is preliminary data.</text>
</comment>
<name>A0A392RZJ0_9FABA</name>
<sequence>MPPITSRSLKVTGCKGNLLGWSTVEILQHISHTDQPFTCFRGLILSFECWWIHSAEFTENGISPWNLELNSLF</sequence>
<organism evidence="1 2">
    <name type="scientific">Trifolium medium</name>
    <dbReference type="NCBI Taxonomy" id="97028"/>
    <lineage>
        <taxon>Eukaryota</taxon>
        <taxon>Viridiplantae</taxon>
        <taxon>Streptophyta</taxon>
        <taxon>Embryophyta</taxon>
        <taxon>Tracheophyta</taxon>
        <taxon>Spermatophyta</taxon>
        <taxon>Magnoliopsida</taxon>
        <taxon>eudicotyledons</taxon>
        <taxon>Gunneridae</taxon>
        <taxon>Pentapetalae</taxon>
        <taxon>rosids</taxon>
        <taxon>fabids</taxon>
        <taxon>Fabales</taxon>
        <taxon>Fabaceae</taxon>
        <taxon>Papilionoideae</taxon>
        <taxon>50 kb inversion clade</taxon>
        <taxon>NPAAA clade</taxon>
        <taxon>Hologalegina</taxon>
        <taxon>IRL clade</taxon>
        <taxon>Trifolieae</taxon>
        <taxon>Trifolium</taxon>
    </lineage>
</organism>
<feature type="non-terminal residue" evidence="1">
    <location>
        <position position="73"/>
    </location>
</feature>